<dbReference type="Proteomes" id="UP000034543">
    <property type="component" value="Unassembled WGS sequence"/>
</dbReference>
<protein>
    <recommendedName>
        <fullName evidence="3">LmbE family protein</fullName>
    </recommendedName>
</protein>
<dbReference type="InterPro" id="IPR003737">
    <property type="entry name" value="GlcNAc_PI_deacetylase-related"/>
</dbReference>
<proteinExistence type="predicted"/>
<dbReference type="EMBL" id="LCFB01000005">
    <property type="protein sequence ID" value="KKS85780.1"/>
    <property type="molecule type" value="Genomic_DNA"/>
</dbReference>
<dbReference type="AlphaFoldDB" id="A0A0G1CIZ5"/>
<dbReference type="PANTHER" id="PTHR12993">
    <property type="entry name" value="N-ACETYLGLUCOSAMINYL-PHOSPHATIDYLINOSITOL DE-N-ACETYLASE-RELATED"/>
    <property type="match status" value="1"/>
</dbReference>
<organism evidence="1 2">
    <name type="scientific">Candidatus Gottesmanbacteria bacterium GW2011_GWA1_43_11</name>
    <dbReference type="NCBI Taxonomy" id="1618436"/>
    <lineage>
        <taxon>Bacteria</taxon>
        <taxon>Candidatus Gottesmaniibacteriota</taxon>
    </lineage>
</organism>
<evidence type="ECO:0000313" key="1">
    <source>
        <dbReference type="EMBL" id="KKS85780.1"/>
    </source>
</evidence>
<dbReference type="SUPFAM" id="SSF102588">
    <property type="entry name" value="LmbE-like"/>
    <property type="match status" value="1"/>
</dbReference>
<sequence>MHKFKNERLLVIAPHPDDEAIGCAGLITKINTAGGKVFVLFLTIGDTKDFSKKGVSSVSEREAEIVKVAQFLKFDDWEIAFRSSEYHLRLDAHGQQPIINLIERKSRISIEKIKPTIVTFPSLYSYNQDHQVVAHATHAALRPAEPVTKHFVSTVLAYEMPMDRWSLNQQMVPNFFVPLTKAEMKTKTHAMSLYSSQMRPAPNPRSLEILKSFAQLRGAHVGHDFAEAYYCYRMLMP</sequence>
<reference evidence="1 2" key="1">
    <citation type="journal article" date="2015" name="Nature">
        <title>rRNA introns, odd ribosomes, and small enigmatic genomes across a large radiation of phyla.</title>
        <authorList>
            <person name="Brown C.T."/>
            <person name="Hug L.A."/>
            <person name="Thomas B.C."/>
            <person name="Sharon I."/>
            <person name="Castelle C.J."/>
            <person name="Singh A."/>
            <person name="Wilkins M.J."/>
            <person name="Williams K.H."/>
            <person name="Banfield J.F."/>
        </authorList>
    </citation>
    <scope>NUCLEOTIDE SEQUENCE [LARGE SCALE GENOMIC DNA]</scope>
</reference>
<name>A0A0G1CIZ5_9BACT</name>
<evidence type="ECO:0000313" key="2">
    <source>
        <dbReference type="Proteomes" id="UP000034543"/>
    </source>
</evidence>
<dbReference type="GO" id="GO:0016811">
    <property type="term" value="F:hydrolase activity, acting on carbon-nitrogen (but not peptide) bonds, in linear amides"/>
    <property type="evidence" value="ECO:0007669"/>
    <property type="project" value="TreeGrafter"/>
</dbReference>
<accession>A0A0G1CIZ5</accession>
<gene>
    <name evidence="1" type="ORF">UV59_C0005G0031</name>
</gene>
<dbReference type="STRING" id="1618436.UV59_C0005G0031"/>
<evidence type="ECO:0008006" key="3">
    <source>
        <dbReference type="Google" id="ProtNLM"/>
    </source>
</evidence>
<dbReference type="Pfam" id="PF02585">
    <property type="entry name" value="PIG-L"/>
    <property type="match status" value="1"/>
</dbReference>
<dbReference type="Gene3D" id="3.40.50.10320">
    <property type="entry name" value="LmbE-like"/>
    <property type="match status" value="1"/>
</dbReference>
<comment type="caution">
    <text evidence="1">The sequence shown here is derived from an EMBL/GenBank/DDBJ whole genome shotgun (WGS) entry which is preliminary data.</text>
</comment>
<dbReference type="PANTHER" id="PTHR12993:SF11">
    <property type="entry name" value="N-ACETYLGLUCOSAMINYL-PHOSPHATIDYLINOSITOL DE-N-ACETYLASE"/>
    <property type="match status" value="1"/>
</dbReference>
<dbReference type="InterPro" id="IPR024078">
    <property type="entry name" value="LmbE-like_dom_sf"/>
</dbReference>